<comment type="subcellular location">
    <subcellularLocation>
        <location evidence="1">Membrane</location>
        <topology evidence="1">Multi-pass membrane protein</topology>
    </subcellularLocation>
</comment>
<dbReference type="Gene3D" id="1.20.1280.290">
    <property type="match status" value="2"/>
</dbReference>
<dbReference type="AlphaFoldDB" id="A0AAW1TC49"/>
<evidence type="ECO:0000256" key="5">
    <source>
        <dbReference type="ARBA" id="ARBA00022989"/>
    </source>
</evidence>
<dbReference type="Pfam" id="PF04193">
    <property type="entry name" value="PQ-loop"/>
    <property type="match status" value="2"/>
</dbReference>
<protein>
    <recommendedName>
        <fullName evidence="10">Mannose-P-dolichol utilization defect 1 protein homolog</fullName>
    </recommendedName>
</protein>
<keyword evidence="6" id="KW-0472">Membrane</keyword>
<evidence type="ECO:0000256" key="3">
    <source>
        <dbReference type="ARBA" id="ARBA00022692"/>
    </source>
</evidence>
<evidence type="ECO:0000313" key="9">
    <source>
        <dbReference type="Proteomes" id="UP001485043"/>
    </source>
</evidence>
<evidence type="ECO:0000256" key="7">
    <source>
        <dbReference type="ARBA" id="ARBA00038475"/>
    </source>
</evidence>
<name>A0AAW1TC49_9CHLO</name>
<reference evidence="8 9" key="1">
    <citation type="journal article" date="2024" name="Nat. Commun.">
        <title>Phylogenomics reveals the evolutionary origins of lichenization in chlorophyte algae.</title>
        <authorList>
            <person name="Puginier C."/>
            <person name="Libourel C."/>
            <person name="Otte J."/>
            <person name="Skaloud P."/>
            <person name="Haon M."/>
            <person name="Grisel S."/>
            <person name="Petersen M."/>
            <person name="Berrin J.G."/>
            <person name="Delaux P.M."/>
            <person name="Dal Grande F."/>
            <person name="Keller J."/>
        </authorList>
    </citation>
    <scope>NUCLEOTIDE SEQUENCE [LARGE SCALE GENOMIC DNA]</scope>
    <source>
        <strain evidence="8 9">SAG 2523</strain>
    </source>
</reference>
<evidence type="ECO:0008006" key="10">
    <source>
        <dbReference type="Google" id="ProtNLM"/>
    </source>
</evidence>
<keyword evidence="5" id="KW-1133">Transmembrane helix</keyword>
<keyword evidence="2" id="KW-0813">Transport</keyword>
<proteinExistence type="inferred from homology"/>
<sequence length="306" mass="33394">MSPCLHSHCLPQSSRLCLEQNSRLHRRPHCLVQSSRPHYRNQRPSNFFLAPGRAQGHPAHWQTSRTNATGGIFTSSMAAASIPDTLAILTGYMILAGSCIRSVPQILLILRTKSAQGISLSANVAELAAYSVMISYNVNLKYPFSTYGEVVACWIQDIILIVLILKFSNVRDWRVWASTLLLSAGFYWMLTGSCGMQALIGLQAATIPLIALGGRVPQIVMNWKQGNAGQLSLLTTLMNVAGCIARTFTSIVLTQDMLNLTSCVVQGILNSILLYQILVPTKALASGKEESDSEDLHTARAPSPRL</sequence>
<evidence type="ECO:0000256" key="1">
    <source>
        <dbReference type="ARBA" id="ARBA00004141"/>
    </source>
</evidence>
<dbReference type="InterPro" id="IPR016817">
    <property type="entry name" value="MannP-dilichol_defect-1"/>
</dbReference>
<keyword evidence="4" id="KW-0677">Repeat</keyword>
<keyword evidence="3" id="KW-0812">Transmembrane</keyword>
<keyword evidence="9" id="KW-1185">Reference proteome</keyword>
<dbReference type="InterPro" id="IPR006603">
    <property type="entry name" value="PQ-loop_rpt"/>
</dbReference>
<gene>
    <name evidence="8" type="ORF">WJX84_006613</name>
</gene>
<dbReference type="SMART" id="SM00679">
    <property type="entry name" value="CTNS"/>
    <property type="match status" value="2"/>
</dbReference>
<evidence type="ECO:0000256" key="4">
    <source>
        <dbReference type="ARBA" id="ARBA00022737"/>
    </source>
</evidence>
<evidence type="ECO:0000256" key="2">
    <source>
        <dbReference type="ARBA" id="ARBA00022448"/>
    </source>
</evidence>
<dbReference type="PANTHER" id="PTHR12226:SF2">
    <property type="entry name" value="MANNOSE-P-DOLICHOL UTILIZATION DEFECT 1 PROTEIN"/>
    <property type="match status" value="1"/>
</dbReference>
<dbReference type="GO" id="GO:0016020">
    <property type="term" value="C:membrane"/>
    <property type="evidence" value="ECO:0007669"/>
    <property type="project" value="UniProtKB-SubCell"/>
</dbReference>
<dbReference type="Proteomes" id="UP001485043">
    <property type="component" value="Unassembled WGS sequence"/>
</dbReference>
<accession>A0AAW1TC49</accession>
<dbReference type="EMBL" id="JALJOV010000166">
    <property type="protein sequence ID" value="KAK9866383.1"/>
    <property type="molecule type" value="Genomic_DNA"/>
</dbReference>
<evidence type="ECO:0000313" key="8">
    <source>
        <dbReference type="EMBL" id="KAK9866383.1"/>
    </source>
</evidence>
<evidence type="ECO:0000256" key="6">
    <source>
        <dbReference type="ARBA" id="ARBA00023136"/>
    </source>
</evidence>
<comment type="caution">
    <text evidence="8">The sequence shown here is derived from an EMBL/GenBank/DDBJ whole genome shotgun (WGS) entry which is preliminary data.</text>
</comment>
<comment type="similarity">
    <text evidence="7">Belongs to the MPDU1 (TC 2.A.43.3) family.</text>
</comment>
<organism evidence="8 9">
    <name type="scientific">Apatococcus fuscideae</name>
    <dbReference type="NCBI Taxonomy" id="2026836"/>
    <lineage>
        <taxon>Eukaryota</taxon>
        <taxon>Viridiplantae</taxon>
        <taxon>Chlorophyta</taxon>
        <taxon>core chlorophytes</taxon>
        <taxon>Trebouxiophyceae</taxon>
        <taxon>Chlorellales</taxon>
        <taxon>Chlorellaceae</taxon>
        <taxon>Apatococcus</taxon>
    </lineage>
</organism>
<dbReference type="PANTHER" id="PTHR12226">
    <property type="entry name" value="MANNOSE-P-DOLICHOL UTILIZATION DEFECT 1 LEC35 -RELATED"/>
    <property type="match status" value="1"/>
</dbReference>